<dbReference type="OrthoDB" id="10047467at2759"/>
<evidence type="ECO:0000313" key="3">
    <source>
        <dbReference type="Proteomes" id="UP000681722"/>
    </source>
</evidence>
<dbReference type="EMBL" id="CAJOBC010102953">
    <property type="protein sequence ID" value="CAF4482943.1"/>
    <property type="molecule type" value="Genomic_DNA"/>
</dbReference>
<sequence>MEPFDYIYSQSQRRVPCDFIFALGLKSLNRAVNNEYKRRKFPPFEIPKSNYDIVFVHRETPIRRLDELIKLVLSTTVYSVDTESEMDFKQKTSHPALIQIETVSAEHKSTIILIEVAYLPPPRSPLFQKIKQLCYLIFNSGNTLQSWGDLEKELQPFAVFDLFDVCSISSPANIQARSKVWFEETHPSLRDLGSSTAYDEENGDGLVLSAWADDPEFLPKLKNPYTNPKDEWSLQVAIETIFQLFLDKQYTISKWRCGLDEYLSTHIHPTLVGPDRTNDIHTQLRRRAHLINYAIRDCQAVTQLVKYMNEHPAKRTSPPQRIVELIDHLSSSTTQDSALPSLLTQHSLLEDYSYHEAISARTPVASPPAPLIASLVVQSEGLIVNPSNSLSSIAPPPKSKHSQRSADGRTHQNYLRSVRRHHHRYNHSIIRPLHPHYTRRQISIRLRGLKYTHFRMDTRRRQLIIAFKERVHKAIFNQAIGINMFKHLNEQ</sequence>
<evidence type="ECO:0000313" key="2">
    <source>
        <dbReference type="EMBL" id="CAF4482943.1"/>
    </source>
</evidence>
<evidence type="ECO:0000256" key="1">
    <source>
        <dbReference type="SAM" id="MobiDB-lite"/>
    </source>
</evidence>
<organism evidence="2 3">
    <name type="scientific">Didymodactylos carnosus</name>
    <dbReference type="NCBI Taxonomy" id="1234261"/>
    <lineage>
        <taxon>Eukaryota</taxon>
        <taxon>Metazoa</taxon>
        <taxon>Spiralia</taxon>
        <taxon>Gnathifera</taxon>
        <taxon>Rotifera</taxon>
        <taxon>Eurotatoria</taxon>
        <taxon>Bdelloidea</taxon>
        <taxon>Philodinida</taxon>
        <taxon>Philodinidae</taxon>
        <taxon>Didymodactylos</taxon>
    </lineage>
</organism>
<name>A0A8S2X858_9BILA</name>
<dbReference type="Proteomes" id="UP000681722">
    <property type="component" value="Unassembled WGS sequence"/>
</dbReference>
<gene>
    <name evidence="2" type="ORF">SRO942_LOCUS43926</name>
</gene>
<proteinExistence type="predicted"/>
<dbReference type="AlphaFoldDB" id="A0A8S2X858"/>
<accession>A0A8S2X858</accession>
<feature type="region of interest" description="Disordered" evidence="1">
    <location>
        <begin position="387"/>
        <end position="410"/>
    </location>
</feature>
<reference evidence="2" key="1">
    <citation type="submission" date="2021-02" db="EMBL/GenBank/DDBJ databases">
        <authorList>
            <person name="Nowell W R."/>
        </authorList>
    </citation>
    <scope>NUCLEOTIDE SEQUENCE</scope>
</reference>
<comment type="caution">
    <text evidence="2">The sequence shown here is derived from an EMBL/GenBank/DDBJ whole genome shotgun (WGS) entry which is preliminary data.</text>
</comment>
<protein>
    <submittedName>
        <fullName evidence="2">Uncharacterized protein</fullName>
    </submittedName>
</protein>